<evidence type="ECO:0000256" key="7">
    <source>
        <dbReference type="ARBA" id="ARBA00022917"/>
    </source>
</evidence>
<dbReference type="CDD" id="cd00776">
    <property type="entry name" value="AsxRS_core"/>
    <property type="match status" value="1"/>
</dbReference>
<evidence type="ECO:0000256" key="3">
    <source>
        <dbReference type="ARBA" id="ARBA00022490"/>
    </source>
</evidence>
<dbReference type="GO" id="GO:0004815">
    <property type="term" value="F:aspartate-tRNA ligase activity"/>
    <property type="evidence" value="ECO:0007669"/>
    <property type="project" value="UniProtKB-UniRule"/>
</dbReference>
<dbReference type="InterPro" id="IPR045864">
    <property type="entry name" value="aa-tRNA-synth_II/BPL/LPL"/>
</dbReference>
<evidence type="ECO:0000259" key="10">
    <source>
        <dbReference type="PROSITE" id="PS50862"/>
    </source>
</evidence>
<dbReference type="InterPro" id="IPR004364">
    <property type="entry name" value="Aa-tRNA-synt_II"/>
</dbReference>
<keyword evidence="3 9" id="KW-0963">Cytoplasm</keyword>
<dbReference type="InterPro" id="IPR006195">
    <property type="entry name" value="aa-tRNA-synth_II"/>
</dbReference>
<sequence length="455" mass="51790">MKTKYREFLAIEITPELEGKKVRIAGWVHSVRRVGKIAFLVLRDFTGTIQVTFRVPRDADDETKAKFKELVKKVASLSPESVVMVEGVVRKDPRAPRGVEIVGENVEVLSEAKSPLPLDVAGKVDAHIDTRLAARPIDLRRPESQAVLRLVSLAAKAIRSYLYELNFTEVFTPKIIASGTEGGAQLVPVFYFGKDAFLAQSPQLYKELLTSSLEYVFEIAPAWRHEESDTPYHLAEFISVDVEMAFADYNDVMKVLENVIKRVTDNVRNEGSTWLKILNHEPPEVTLPIPRISYKEAWEIIKSEGFDIEPGEDFGTPELRKLAEVLEKEGKTSGGFFFIVDWPADVRPFYTKRKGKEIIGGRELDLSESFDLNWRHLEISSGSTRIHRREELEKEMSLRGLNPESFEWYLKWYDYGMPPHAGWGMGLQRLMVPIAGIPNVRLATTFPRDMKRLVP</sequence>
<dbReference type="Proteomes" id="UP001063698">
    <property type="component" value="Chromosome"/>
</dbReference>
<feature type="site" description="Important for tRNA non-discrimination" evidence="9">
    <location>
        <position position="96"/>
    </location>
</feature>
<dbReference type="PROSITE" id="PS50862">
    <property type="entry name" value="AA_TRNA_LIGASE_II"/>
    <property type="match status" value="1"/>
</dbReference>
<dbReference type="SUPFAM" id="SSF50249">
    <property type="entry name" value="Nucleic acid-binding proteins"/>
    <property type="match status" value="1"/>
</dbReference>
<dbReference type="InterPro" id="IPR004365">
    <property type="entry name" value="NA-bd_OB_tRNA"/>
</dbReference>
<keyword evidence="9" id="KW-0460">Magnesium</keyword>
<dbReference type="PANTHER" id="PTHR43450">
    <property type="entry name" value="ASPARTYL-TRNA SYNTHETASE"/>
    <property type="match status" value="1"/>
</dbReference>
<dbReference type="InterPro" id="IPR002312">
    <property type="entry name" value="Asp/Asn-tRNA-synth_IIb"/>
</dbReference>
<dbReference type="PRINTS" id="PR01042">
    <property type="entry name" value="TRNASYNTHASP"/>
</dbReference>
<dbReference type="GO" id="GO:0000287">
    <property type="term" value="F:magnesium ion binding"/>
    <property type="evidence" value="ECO:0007669"/>
    <property type="project" value="UniProtKB-UniRule"/>
</dbReference>
<keyword evidence="4 9" id="KW-0436">Ligase</keyword>
<evidence type="ECO:0000313" key="11">
    <source>
        <dbReference type="EMBL" id="UXD21439.1"/>
    </source>
</evidence>
<keyword evidence="5 9" id="KW-0547">Nucleotide-binding</keyword>
<feature type="binding site" evidence="9">
    <location>
        <position position="381"/>
    </location>
    <ligand>
        <name>Mg(2+)</name>
        <dbReference type="ChEBI" id="CHEBI:18420"/>
        <label>2</label>
    </ligand>
</feature>
<feature type="binding site" evidence="9">
    <location>
        <position position="224"/>
    </location>
    <ligand>
        <name>L-aspartate</name>
        <dbReference type="ChEBI" id="CHEBI:29991"/>
    </ligand>
</feature>
<dbReference type="GO" id="GO:0003723">
    <property type="term" value="F:RNA binding"/>
    <property type="evidence" value="ECO:0007669"/>
    <property type="project" value="TreeGrafter"/>
</dbReference>
<evidence type="ECO:0000256" key="1">
    <source>
        <dbReference type="ARBA" id="ARBA00004496"/>
    </source>
</evidence>
<feature type="binding site" evidence="9">
    <location>
        <position position="385"/>
    </location>
    <ligand>
        <name>L-aspartate</name>
        <dbReference type="ChEBI" id="CHEBI:29991"/>
    </ligand>
</feature>
<dbReference type="InterPro" id="IPR004523">
    <property type="entry name" value="Asp-tRNA_synthase_2"/>
</dbReference>
<keyword evidence="9" id="KW-0479">Metal-binding</keyword>
<comment type="function">
    <text evidence="9">Aspartyl-tRNA synthetase with relaxed tRNA specificity since it is able to aspartylate not only its cognate tRNA(Asp) but also tRNA(Asn). Reaction proceeds in two steps: L-aspartate is first activated by ATP to form Asp-AMP and then transferred to the acceptor end of tRNA(Asp/Asn).</text>
</comment>
<dbReference type="NCBIfam" id="TIGR00458">
    <property type="entry name" value="aspS_nondisc"/>
    <property type="match status" value="1"/>
</dbReference>
<dbReference type="GO" id="GO:0050560">
    <property type="term" value="F:aspartate-tRNA(Asn) ligase activity"/>
    <property type="evidence" value="ECO:0007669"/>
    <property type="project" value="UniProtKB-EC"/>
</dbReference>
<comment type="caution">
    <text evidence="9">Lacks conserved residue(s) required for the propagation of feature annotation.</text>
</comment>
<dbReference type="GO" id="GO:0006422">
    <property type="term" value="P:aspartyl-tRNA aminoacylation"/>
    <property type="evidence" value="ECO:0007669"/>
    <property type="project" value="UniProtKB-UniRule"/>
</dbReference>
<comment type="subunit">
    <text evidence="9">Homodimer.</text>
</comment>
<comment type="similarity">
    <text evidence="2 9">Belongs to the class-II aminoacyl-tRNA synthetase family. Type 2 subfamily.</text>
</comment>
<feature type="binding site" evidence="9">
    <location>
        <begin position="224"/>
        <end position="226"/>
    </location>
    <ligand>
        <name>ATP</name>
        <dbReference type="ChEBI" id="CHEBI:30616"/>
    </ligand>
</feature>
<dbReference type="Gene3D" id="2.40.50.140">
    <property type="entry name" value="Nucleic acid-binding proteins"/>
    <property type="match status" value="1"/>
</dbReference>
<dbReference type="InterPro" id="IPR012340">
    <property type="entry name" value="NA-bd_OB-fold"/>
</dbReference>
<dbReference type="HAMAP" id="MF_02075">
    <property type="entry name" value="Asp_tRNA_synth_type2"/>
    <property type="match status" value="1"/>
</dbReference>
<protein>
    <recommendedName>
        <fullName evidence="9">Aspartate--tRNA(Asp/Asn) ligase</fullName>
        <ecNumber evidence="9">6.1.1.23</ecNumber>
    </recommendedName>
    <alternativeName>
        <fullName evidence="9">Aspartyl-tRNA synthetase</fullName>
        <shortName evidence="9">AspRS</shortName>
    </alternativeName>
    <alternativeName>
        <fullName evidence="9">Non-discriminating aspartyl-tRNA synthetase</fullName>
        <shortName evidence="9">ND-AspRS</shortName>
    </alternativeName>
</protein>
<dbReference type="GO" id="GO:0005524">
    <property type="term" value="F:ATP binding"/>
    <property type="evidence" value="ECO:0007669"/>
    <property type="project" value="UniProtKB-UniRule"/>
</dbReference>
<comment type="catalytic activity">
    <reaction evidence="9">
        <text>tRNA(Asx) + L-aspartate + ATP = L-aspartyl-tRNA(Asx) + AMP + diphosphate</text>
        <dbReference type="Rhea" id="RHEA:18349"/>
        <dbReference type="Rhea" id="RHEA-COMP:9710"/>
        <dbReference type="Rhea" id="RHEA-COMP:9711"/>
        <dbReference type="ChEBI" id="CHEBI:29991"/>
        <dbReference type="ChEBI" id="CHEBI:30616"/>
        <dbReference type="ChEBI" id="CHEBI:33019"/>
        <dbReference type="ChEBI" id="CHEBI:78442"/>
        <dbReference type="ChEBI" id="CHEBI:78516"/>
        <dbReference type="ChEBI" id="CHEBI:456215"/>
        <dbReference type="EC" id="6.1.1.23"/>
    </reaction>
</comment>
<evidence type="ECO:0000256" key="5">
    <source>
        <dbReference type="ARBA" id="ARBA00022741"/>
    </source>
</evidence>
<proteinExistence type="inferred from homology"/>
<feature type="binding site" evidence="9">
    <location>
        <position position="181"/>
    </location>
    <ligand>
        <name>L-aspartate</name>
        <dbReference type="ChEBI" id="CHEBI:29991"/>
    </ligand>
</feature>
<keyword evidence="6 9" id="KW-0067">ATP-binding</keyword>
<feature type="binding site" evidence="9">
    <location>
        <position position="381"/>
    </location>
    <ligand>
        <name>L-aspartate</name>
        <dbReference type="ChEBI" id="CHEBI:29991"/>
    </ligand>
</feature>
<name>A0A977K9E8_9CREN</name>
<feature type="binding site" evidence="9">
    <location>
        <position position="378"/>
    </location>
    <ligand>
        <name>ATP</name>
        <dbReference type="ChEBI" id="CHEBI:30616"/>
    </ligand>
</feature>
<dbReference type="Pfam" id="PF00152">
    <property type="entry name" value="tRNA-synt_2"/>
    <property type="match status" value="1"/>
</dbReference>
<dbReference type="EMBL" id="CP006868">
    <property type="protein sequence ID" value="UXD21439.1"/>
    <property type="molecule type" value="Genomic_DNA"/>
</dbReference>
<feature type="binding site" evidence="9">
    <location>
        <position position="378"/>
    </location>
    <ligand>
        <name>Mg(2+)</name>
        <dbReference type="ChEBI" id="CHEBI:18420"/>
        <label>3</label>
    </ligand>
</feature>
<feature type="domain" description="Aminoacyl-transfer RNA synthetases class-II family profile" evidence="10">
    <location>
        <begin position="156"/>
        <end position="455"/>
    </location>
</feature>
<feature type="binding site" evidence="9">
    <location>
        <begin position="426"/>
        <end position="429"/>
    </location>
    <ligand>
        <name>ATP</name>
        <dbReference type="ChEBI" id="CHEBI:30616"/>
    </ligand>
</feature>
<dbReference type="Pfam" id="PF01336">
    <property type="entry name" value="tRNA_anti-codon"/>
    <property type="match status" value="1"/>
</dbReference>
<keyword evidence="7 9" id="KW-0648">Protein biosynthesis</keyword>
<evidence type="ECO:0000256" key="8">
    <source>
        <dbReference type="ARBA" id="ARBA00023146"/>
    </source>
</evidence>
<evidence type="ECO:0000256" key="2">
    <source>
        <dbReference type="ARBA" id="ARBA00005312"/>
    </source>
</evidence>
<dbReference type="GO" id="GO:0017101">
    <property type="term" value="C:aminoacyl-tRNA synthetase multienzyme complex"/>
    <property type="evidence" value="ECO:0007669"/>
    <property type="project" value="TreeGrafter"/>
</dbReference>
<feature type="binding site" evidence="9">
    <location>
        <position position="378"/>
    </location>
    <ligand>
        <name>Mg(2+)</name>
        <dbReference type="ChEBI" id="CHEBI:18420"/>
        <label>2</label>
    </ligand>
</feature>
<evidence type="ECO:0000256" key="9">
    <source>
        <dbReference type="HAMAP-Rule" id="MF_02075"/>
    </source>
</evidence>
<evidence type="ECO:0000256" key="4">
    <source>
        <dbReference type="ARBA" id="ARBA00022598"/>
    </source>
</evidence>
<dbReference type="NCBIfam" id="NF003483">
    <property type="entry name" value="PRK05159.1"/>
    <property type="match status" value="1"/>
</dbReference>
<dbReference type="SUPFAM" id="SSF55681">
    <property type="entry name" value="Class II aaRS and biotin synthetases"/>
    <property type="match status" value="1"/>
</dbReference>
<dbReference type="Gene3D" id="3.30.930.10">
    <property type="entry name" value="Bira Bifunctional Protein, Domain 2"/>
    <property type="match status" value="1"/>
</dbReference>
<dbReference type="PANTHER" id="PTHR43450:SF1">
    <property type="entry name" value="ASPARTATE--TRNA LIGASE, CYTOPLASMIC"/>
    <property type="match status" value="1"/>
</dbReference>
<evidence type="ECO:0000256" key="6">
    <source>
        <dbReference type="ARBA" id="ARBA00022840"/>
    </source>
</evidence>
<gene>
    <name evidence="11" type="primary">aspC</name>
    <name evidence="9" type="synonym">aspS</name>
    <name evidence="11" type="ORF">IPA_04285</name>
</gene>
<keyword evidence="12" id="KW-1185">Reference proteome</keyword>
<dbReference type="EC" id="6.1.1.23" evidence="9"/>
<keyword evidence="8 9" id="KW-0030">Aminoacyl-tRNA synthetase</keyword>
<comment type="cofactor">
    <cofactor evidence="9">
        <name>Mg(2+)</name>
        <dbReference type="ChEBI" id="CHEBI:18420"/>
    </cofactor>
    <text evidence="9">Binds 3 Mg(2+) cations per subunit. The strongest magnesium site (Mg1) is bound to the beta- and gamma-phosphates of ATP and four water molecules complete its coordination sphere.</text>
</comment>
<dbReference type="KEGG" id="ipc:IPA_04285"/>
<evidence type="ECO:0000313" key="12">
    <source>
        <dbReference type="Proteomes" id="UP001063698"/>
    </source>
</evidence>
<comment type="subcellular location">
    <subcellularLocation>
        <location evidence="1 9">Cytoplasm</location>
    </subcellularLocation>
</comment>
<feature type="region of interest" description="Aspartate" evidence="9">
    <location>
        <begin position="203"/>
        <end position="206"/>
    </location>
</feature>
<reference evidence="11" key="1">
    <citation type="submission" date="2013-11" db="EMBL/GenBank/DDBJ databases">
        <title>Comparative genomics of Ignicoccus.</title>
        <authorList>
            <person name="Podar M."/>
        </authorList>
    </citation>
    <scope>NUCLEOTIDE SEQUENCE</scope>
    <source>
        <strain evidence="11">DSM 13166</strain>
    </source>
</reference>
<organism evidence="11 12">
    <name type="scientific">Ignicoccus pacificus DSM 13166</name>
    <dbReference type="NCBI Taxonomy" id="940294"/>
    <lineage>
        <taxon>Archaea</taxon>
        <taxon>Thermoproteota</taxon>
        <taxon>Thermoprotei</taxon>
        <taxon>Desulfurococcales</taxon>
        <taxon>Desulfurococcaceae</taxon>
        <taxon>Ignicoccus</taxon>
    </lineage>
</organism>
<dbReference type="GO" id="GO:0005829">
    <property type="term" value="C:cytosol"/>
    <property type="evidence" value="ECO:0007669"/>
    <property type="project" value="TreeGrafter"/>
</dbReference>
<accession>A0A977K9E8</accession>
<dbReference type="AlphaFoldDB" id="A0A977K9E8"/>